<keyword evidence="2" id="KW-1185">Reference proteome</keyword>
<accession>A0A165WY44</accession>
<dbReference type="AlphaFoldDB" id="A0A165WY44"/>
<evidence type="ECO:0000313" key="2">
    <source>
        <dbReference type="Proteomes" id="UP000076532"/>
    </source>
</evidence>
<dbReference type="Proteomes" id="UP000076532">
    <property type="component" value="Unassembled WGS sequence"/>
</dbReference>
<dbReference type="EMBL" id="KV417733">
    <property type="protein sequence ID" value="KZP08023.1"/>
    <property type="molecule type" value="Genomic_DNA"/>
</dbReference>
<dbReference type="STRING" id="436010.A0A165WY44"/>
<reference evidence="1 2" key="1">
    <citation type="journal article" date="2016" name="Mol. Biol. Evol.">
        <title>Comparative Genomics of Early-Diverging Mushroom-Forming Fungi Provides Insights into the Origins of Lignocellulose Decay Capabilities.</title>
        <authorList>
            <person name="Nagy L.G."/>
            <person name="Riley R."/>
            <person name="Tritt A."/>
            <person name="Adam C."/>
            <person name="Daum C."/>
            <person name="Floudas D."/>
            <person name="Sun H."/>
            <person name="Yadav J.S."/>
            <person name="Pangilinan J."/>
            <person name="Larsson K.H."/>
            <person name="Matsuura K."/>
            <person name="Barry K."/>
            <person name="Labutti K."/>
            <person name="Kuo R."/>
            <person name="Ohm R.A."/>
            <person name="Bhattacharya S.S."/>
            <person name="Shirouzu T."/>
            <person name="Yoshinaga Y."/>
            <person name="Martin F.M."/>
            <person name="Grigoriev I.V."/>
            <person name="Hibbett D.S."/>
        </authorList>
    </citation>
    <scope>NUCLEOTIDE SEQUENCE [LARGE SCALE GENOMIC DNA]</scope>
    <source>
        <strain evidence="1 2">CBS 109695</strain>
    </source>
</reference>
<proteinExistence type="predicted"/>
<gene>
    <name evidence="1" type="ORF">FIBSPDRAFT_965166</name>
</gene>
<dbReference type="OrthoDB" id="391817at2759"/>
<dbReference type="SUPFAM" id="SSF56219">
    <property type="entry name" value="DNase I-like"/>
    <property type="match status" value="1"/>
</dbReference>
<organism evidence="1 2">
    <name type="scientific">Athelia psychrophila</name>
    <dbReference type="NCBI Taxonomy" id="1759441"/>
    <lineage>
        <taxon>Eukaryota</taxon>
        <taxon>Fungi</taxon>
        <taxon>Dikarya</taxon>
        <taxon>Basidiomycota</taxon>
        <taxon>Agaricomycotina</taxon>
        <taxon>Agaricomycetes</taxon>
        <taxon>Agaricomycetidae</taxon>
        <taxon>Atheliales</taxon>
        <taxon>Atheliaceae</taxon>
        <taxon>Athelia</taxon>
    </lineage>
</organism>
<protein>
    <submittedName>
        <fullName evidence="1">Uncharacterized protein</fullName>
    </submittedName>
</protein>
<dbReference type="InterPro" id="IPR036691">
    <property type="entry name" value="Endo/exonu/phosph_ase_sf"/>
</dbReference>
<name>A0A165WY44_9AGAM</name>
<evidence type="ECO:0000313" key="1">
    <source>
        <dbReference type="EMBL" id="KZP08023.1"/>
    </source>
</evidence>
<sequence>MPAEWGLRQYHPWNTPKTGDVILDELGADMVCFQARTFALPASYDAFFSFPTSKAEESLTGTVRPKIKPLWNALTECMSGVEAYFSPRDFGILAVEAEAEDEGIEGIVPFEAEPAVPDLDLVSIDAEGRTLLVDFGLFVLINTYCLVDSPSPARPAYKTAYHLLLLTRVCRLIAEGREVVLTNQEHTDK</sequence>
<dbReference type="Gene3D" id="3.60.10.10">
    <property type="entry name" value="Endonuclease/exonuclease/phosphatase"/>
    <property type="match status" value="1"/>
</dbReference>